<dbReference type="Proteomes" id="UP000287168">
    <property type="component" value="Unassembled WGS sequence"/>
</dbReference>
<reference evidence="2 3" key="1">
    <citation type="journal article" date="2015" name="Int. J. Syst. Evol. Microbiol.">
        <title>Gemmobacter intermedius sp. nov., isolated from a white stork (Ciconia ciconia).</title>
        <authorList>
            <person name="Kampfer P."/>
            <person name="Jerzak L."/>
            <person name="Wilharm G."/>
            <person name="Golke J."/>
            <person name="Busse H.J."/>
            <person name="Glaeser S.P."/>
        </authorList>
    </citation>
    <scope>NUCLEOTIDE SEQUENCE [LARGE SCALE GENOMIC DNA]</scope>
    <source>
        <strain evidence="2 3">119/4</strain>
    </source>
</reference>
<protein>
    <recommendedName>
        <fullName evidence="1">NrS-1 polymerase-like helicase domain-containing protein</fullName>
    </recommendedName>
</protein>
<proteinExistence type="predicted"/>
<dbReference type="OrthoDB" id="8215052at2"/>
<feature type="domain" description="NrS-1 polymerase-like helicase" evidence="1">
    <location>
        <begin position="309"/>
        <end position="417"/>
    </location>
</feature>
<dbReference type="RefSeq" id="WP_128490819.1">
    <property type="nucleotide sequence ID" value="NZ_JBHLXB010000010.1"/>
</dbReference>
<accession>A0A451GGV1</accession>
<dbReference type="AlphaFoldDB" id="A0A451GGV1"/>
<dbReference type="SUPFAM" id="SSF52540">
    <property type="entry name" value="P-loop containing nucleoside triphosphate hydrolases"/>
    <property type="match status" value="1"/>
</dbReference>
<dbReference type="Gene3D" id="3.40.50.300">
    <property type="entry name" value="P-loop containing nucleotide triphosphate hydrolases"/>
    <property type="match status" value="1"/>
</dbReference>
<evidence type="ECO:0000313" key="3">
    <source>
        <dbReference type="Proteomes" id="UP000287168"/>
    </source>
</evidence>
<gene>
    <name evidence="2" type="ORF">EP867_17840</name>
</gene>
<evidence type="ECO:0000259" key="1">
    <source>
        <dbReference type="Pfam" id="PF19263"/>
    </source>
</evidence>
<comment type="caution">
    <text evidence="2">The sequence shown here is derived from an EMBL/GenBank/DDBJ whole genome shotgun (WGS) entry which is preliminary data.</text>
</comment>
<keyword evidence="3" id="KW-1185">Reference proteome</keyword>
<dbReference type="GO" id="GO:0006355">
    <property type="term" value="P:regulation of DNA-templated transcription"/>
    <property type="evidence" value="ECO:0007669"/>
    <property type="project" value="InterPro"/>
</dbReference>
<dbReference type="InterPro" id="IPR045455">
    <property type="entry name" value="NrS-1_pol-like_helicase"/>
</dbReference>
<dbReference type="InterPro" id="IPR000637">
    <property type="entry name" value="HMGI/Y_DNA-bd_CS"/>
</dbReference>
<organism evidence="2 3">
    <name type="scientific">Falsigemmobacter intermedius</name>
    <dbReference type="NCBI Taxonomy" id="1553448"/>
    <lineage>
        <taxon>Bacteria</taxon>
        <taxon>Pseudomonadati</taxon>
        <taxon>Pseudomonadota</taxon>
        <taxon>Alphaproteobacteria</taxon>
        <taxon>Rhodobacterales</taxon>
        <taxon>Paracoccaceae</taxon>
        <taxon>Falsigemmobacter</taxon>
    </lineage>
</organism>
<dbReference type="Pfam" id="PF19263">
    <property type="entry name" value="DUF5906"/>
    <property type="match status" value="1"/>
</dbReference>
<dbReference type="PROSITE" id="PS00354">
    <property type="entry name" value="HMGI_Y"/>
    <property type="match status" value="1"/>
</dbReference>
<dbReference type="EMBL" id="SBLC01000056">
    <property type="protein sequence ID" value="RWY36617.1"/>
    <property type="molecule type" value="Genomic_DNA"/>
</dbReference>
<sequence>MTNEITSMPAVEPELMDAAAEDYVDENAYSEADMSEPGTDYVEAHFSEMMPAAPSTEKKPRGRPRKSVAAEINVDYSGLNFAERVELFEKLRVEAEAAFLERFAGWSFTGSEHDKIMGVKPHDVPFVQLQIDKHIATSPDYFGEHMIVKEQGNVEVRKWSVEKKNGVEIPFTRYLSIEPGKQDLSLFFASKLVWWPTKADKGVKWELRNPYDIWKSSRFRRSYSGLVYAPHRFGDEPQPVLDGQLNLFQGWPVKPYEGADFHDKCHLITQHILNVICGGDLKFYEWILTWMAHKVQYPGKKIGTAIVMRSDQGTGKGTIINNVFGSLFGNHFKHVTNIQSVISRFNAGFEDASIIFMDEAYWGKDKNAASMMKTLITEESIRVEEKYKRAVWRTMVADFFIATNNDIAAILDPSDRRYTICELNMDIHGEERVEYFKALHSEIRNGGREAFFKYLLEWNIDSATVNIEKPYETEARLEQKILSLPPVAEWWYRALRDEFLPTQNNGALDWAEWGEKYLPNAFFEHSYRCHELAANVRYSESEASMLKTLKEMCPSLFDNRLDNPKTFSETIFFSIGPKRQRGMMLPMLFTARAEFERYLKIEKGQRIDWRSQEPRIISEDRAIIEEAAEDDDKGVKINGVGFLADLMRKPVRKVAENEVPF</sequence>
<name>A0A451GGV1_9RHOB</name>
<dbReference type="InterPro" id="IPR027417">
    <property type="entry name" value="P-loop_NTPase"/>
</dbReference>
<evidence type="ECO:0000313" key="2">
    <source>
        <dbReference type="EMBL" id="RWY36617.1"/>
    </source>
</evidence>